<organism evidence="3 4">
    <name type="scientific">Yoonia tamlensis</name>
    <dbReference type="NCBI Taxonomy" id="390270"/>
    <lineage>
        <taxon>Bacteria</taxon>
        <taxon>Pseudomonadati</taxon>
        <taxon>Pseudomonadota</taxon>
        <taxon>Alphaproteobacteria</taxon>
        <taxon>Rhodobacterales</taxon>
        <taxon>Paracoccaceae</taxon>
        <taxon>Yoonia</taxon>
    </lineage>
</organism>
<evidence type="ECO:0000259" key="2">
    <source>
        <dbReference type="Pfam" id="PF25164"/>
    </source>
</evidence>
<dbReference type="Proteomes" id="UP000199478">
    <property type="component" value="Unassembled WGS sequence"/>
</dbReference>
<sequence length="453" mass="51433">MSGTHEYCLGWGMRASDRRLVHVNDVPKGLECRCVCPECEAPLIARQGERRTWHFAHKPDEDCGTAGETALHIAAKQTLADLNGRIFIPAETIRKEGWPIPNGHSSKAMAKLDDLMNYVIPKRRASKSKVRIEPRDWTDQGFQPDAVMERDDQALLIEIRVTHGVDTEKRRRMWKVGLGTIEIDLSKTDRNTSPDDLKKLLVSEAPREWLITGRPETWVKQEAQFKKRLESEASRLNRMVPRDLTTRFYVNACPRRNEPDFASVDVYPCLDCDFSGGHLGNLQETPIWNMLSEKIRRADESAMLCAHKGDPNDLPTERQKDFVRLLAGSDLGRKGGLLACLPNRWEKDKAFTIAFISAHPNCTKCHKKMVLRRNSKEQLFWGCSGHPSCTETSRYCPHPPLNKIIASHEQERSKQSEEIEQHAEERAALARPESGPNSLSNLATPFPRHPPKG</sequence>
<keyword evidence="4" id="KW-1185">Reference proteome</keyword>
<feature type="region of interest" description="Disordered" evidence="1">
    <location>
        <begin position="409"/>
        <end position="453"/>
    </location>
</feature>
<keyword evidence="3" id="KW-0413">Isomerase</keyword>
<dbReference type="InterPro" id="IPR057253">
    <property type="entry name" value="CoiA-like_N"/>
</dbReference>
<dbReference type="Gene3D" id="3.30.65.10">
    <property type="entry name" value="Bacterial Topoisomerase I, domain 1"/>
    <property type="match status" value="1"/>
</dbReference>
<name>A0A1I6G7A8_9RHOB</name>
<dbReference type="GO" id="GO:0016853">
    <property type="term" value="F:isomerase activity"/>
    <property type="evidence" value="ECO:0007669"/>
    <property type="project" value="UniProtKB-KW"/>
</dbReference>
<dbReference type="Pfam" id="PF25164">
    <property type="entry name" value="CoiA_N"/>
    <property type="match status" value="1"/>
</dbReference>
<feature type="compositionally biased region" description="Basic and acidic residues" evidence="1">
    <location>
        <begin position="409"/>
        <end position="428"/>
    </location>
</feature>
<evidence type="ECO:0000256" key="1">
    <source>
        <dbReference type="SAM" id="MobiDB-lite"/>
    </source>
</evidence>
<evidence type="ECO:0000313" key="4">
    <source>
        <dbReference type="Proteomes" id="UP000199478"/>
    </source>
</evidence>
<reference evidence="4" key="1">
    <citation type="submission" date="2016-10" db="EMBL/GenBank/DDBJ databases">
        <authorList>
            <person name="Varghese N."/>
            <person name="Submissions S."/>
        </authorList>
    </citation>
    <scope>NUCLEOTIDE SEQUENCE [LARGE SCALE GENOMIC DNA]</scope>
    <source>
        <strain evidence="4">DSM 26879</strain>
    </source>
</reference>
<accession>A0A1I6G7A8</accession>
<protein>
    <submittedName>
        <fullName evidence="3">Topoisomerase DNA binding C4 zinc finger</fullName>
    </submittedName>
</protein>
<evidence type="ECO:0000313" key="3">
    <source>
        <dbReference type="EMBL" id="SFR38069.1"/>
    </source>
</evidence>
<dbReference type="AlphaFoldDB" id="A0A1I6G7A8"/>
<gene>
    <name evidence="3" type="ORF">SAMN04488005_1187</name>
</gene>
<dbReference type="EMBL" id="FOYP01000001">
    <property type="protein sequence ID" value="SFR38069.1"/>
    <property type="molecule type" value="Genomic_DNA"/>
</dbReference>
<proteinExistence type="predicted"/>
<feature type="domain" description="Competence protein CoiA-like N-terminal" evidence="2">
    <location>
        <begin position="34"/>
        <end position="64"/>
    </location>
</feature>